<feature type="domain" description="Metallo-beta-lactamase" evidence="10">
    <location>
        <begin position="54"/>
        <end position="214"/>
    </location>
</feature>
<evidence type="ECO:0000256" key="9">
    <source>
        <dbReference type="ARBA" id="ARBA00031044"/>
    </source>
</evidence>
<evidence type="ECO:0000256" key="1">
    <source>
        <dbReference type="ARBA" id="ARBA00001623"/>
    </source>
</evidence>
<dbReference type="NCBIfam" id="TIGR03413">
    <property type="entry name" value="GSH_gloB"/>
    <property type="match status" value="1"/>
</dbReference>
<evidence type="ECO:0000256" key="4">
    <source>
        <dbReference type="ARBA" id="ARBA00006759"/>
    </source>
</evidence>
<comment type="catalytic activity">
    <reaction evidence="1">
        <text>an S-(2-hydroxyacyl)glutathione + H2O = a 2-hydroxy carboxylate + glutathione + H(+)</text>
        <dbReference type="Rhea" id="RHEA:21864"/>
        <dbReference type="ChEBI" id="CHEBI:15377"/>
        <dbReference type="ChEBI" id="CHEBI:15378"/>
        <dbReference type="ChEBI" id="CHEBI:57925"/>
        <dbReference type="ChEBI" id="CHEBI:58896"/>
        <dbReference type="ChEBI" id="CHEBI:71261"/>
        <dbReference type="EC" id="3.1.2.6"/>
    </reaction>
</comment>
<evidence type="ECO:0000259" key="10">
    <source>
        <dbReference type="SMART" id="SM00849"/>
    </source>
</evidence>
<keyword evidence="8" id="KW-0862">Zinc</keyword>
<dbReference type="InterPro" id="IPR035680">
    <property type="entry name" value="Clx_II_MBL"/>
</dbReference>
<dbReference type="CDD" id="cd07723">
    <property type="entry name" value="hydroxyacylglutathione_hydrolase_MBL-fold"/>
    <property type="match status" value="1"/>
</dbReference>
<evidence type="ECO:0000256" key="8">
    <source>
        <dbReference type="ARBA" id="ARBA00022833"/>
    </source>
</evidence>
<dbReference type="GO" id="GO:0004416">
    <property type="term" value="F:hydroxyacylglutathione hydrolase activity"/>
    <property type="evidence" value="ECO:0007669"/>
    <property type="project" value="UniProtKB-EC"/>
</dbReference>
<evidence type="ECO:0000256" key="6">
    <source>
        <dbReference type="ARBA" id="ARBA00022723"/>
    </source>
</evidence>
<keyword evidence="7 11" id="KW-0378">Hydrolase</keyword>
<dbReference type="InterPro" id="IPR036866">
    <property type="entry name" value="RibonucZ/Hydroxyglut_hydro"/>
</dbReference>
<dbReference type="PANTHER" id="PTHR11935:SF94">
    <property type="entry name" value="TENZING NORGAY, ISOFORM C"/>
    <property type="match status" value="1"/>
</dbReference>
<dbReference type="PANTHER" id="PTHR11935">
    <property type="entry name" value="BETA LACTAMASE DOMAIN"/>
    <property type="match status" value="1"/>
</dbReference>
<keyword evidence="6" id="KW-0479">Metal-binding</keyword>
<dbReference type="EC" id="3.1.2.6" evidence="5"/>
<comment type="caution">
    <text evidence="11">The sequence shown here is derived from an EMBL/GenBank/DDBJ whole genome shotgun (WGS) entry which is preliminary data.</text>
</comment>
<dbReference type="AlphaFoldDB" id="A0A4Y2NPF9"/>
<name>A0A4Y2NPF9_ARAVE</name>
<dbReference type="EMBL" id="BGPR01009649">
    <property type="protein sequence ID" value="GBN41415.1"/>
    <property type="molecule type" value="Genomic_DNA"/>
</dbReference>
<evidence type="ECO:0000256" key="3">
    <source>
        <dbReference type="ARBA" id="ARBA00004963"/>
    </source>
</evidence>
<dbReference type="GO" id="GO:0046872">
    <property type="term" value="F:metal ion binding"/>
    <property type="evidence" value="ECO:0007669"/>
    <property type="project" value="UniProtKB-KW"/>
</dbReference>
<dbReference type="Pfam" id="PF00753">
    <property type="entry name" value="Lactamase_B"/>
    <property type="match status" value="1"/>
</dbReference>
<dbReference type="InterPro" id="IPR017782">
    <property type="entry name" value="Hydroxyacylglutathione_Hdrlase"/>
</dbReference>
<reference evidence="11 12" key="1">
    <citation type="journal article" date="2019" name="Sci. Rep.">
        <title>Orb-weaving spider Araneus ventricosus genome elucidates the spidroin gene catalogue.</title>
        <authorList>
            <person name="Kono N."/>
            <person name="Nakamura H."/>
            <person name="Ohtoshi R."/>
            <person name="Moran D.A.P."/>
            <person name="Shinohara A."/>
            <person name="Yoshida Y."/>
            <person name="Fujiwara M."/>
            <person name="Mori M."/>
            <person name="Tomita M."/>
            <person name="Arakawa K."/>
        </authorList>
    </citation>
    <scope>NUCLEOTIDE SEQUENCE [LARGE SCALE GENOMIC DNA]</scope>
</reference>
<dbReference type="Pfam" id="PF16123">
    <property type="entry name" value="HAGH_C"/>
    <property type="match status" value="1"/>
</dbReference>
<dbReference type="GO" id="GO:0019243">
    <property type="term" value="P:methylglyoxal catabolic process to D-lactate via S-lactoyl-glutathione"/>
    <property type="evidence" value="ECO:0007669"/>
    <property type="project" value="InterPro"/>
</dbReference>
<dbReference type="PIRSF" id="PIRSF005457">
    <property type="entry name" value="Glx"/>
    <property type="match status" value="1"/>
</dbReference>
<comment type="pathway">
    <text evidence="3">Secondary metabolite metabolism; methylglyoxal degradation; (R)-lactate from methylglyoxal: step 2/2.</text>
</comment>
<evidence type="ECO:0000313" key="12">
    <source>
        <dbReference type="Proteomes" id="UP000499080"/>
    </source>
</evidence>
<evidence type="ECO:0000256" key="5">
    <source>
        <dbReference type="ARBA" id="ARBA00011917"/>
    </source>
</evidence>
<dbReference type="InterPro" id="IPR032282">
    <property type="entry name" value="HAGH_C"/>
</dbReference>
<dbReference type="OrthoDB" id="515692at2759"/>
<gene>
    <name evidence="11" type="primary">HAGH_1</name>
    <name evidence="11" type="ORF">AVEN_117091_1</name>
</gene>
<keyword evidence="12" id="KW-1185">Reference proteome</keyword>
<comment type="cofactor">
    <cofactor evidence="2">
        <name>Zn(2+)</name>
        <dbReference type="ChEBI" id="CHEBI:29105"/>
    </cofactor>
</comment>
<dbReference type="Proteomes" id="UP000499080">
    <property type="component" value="Unassembled WGS sequence"/>
</dbReference>
<dbReference type="Gene3D" id="3.60.15.10">
    <property type="entry name" value="Ribonuclease Z/Hydroxyacylglutathione hydrolase-like"/>
    <property type="match status" value="1"/>
</dbReference>
<dbReference type="HAMAP" id="MF_01374">
    <property type="entry name" value="Glyoxalase_2"/>
    <property type="match status" value="1"/>
</dbReference>
<dbReference type="FunFam" id="3.60.15.10:FF:000019">
    <property type="entry name" value="Hydroxyacylglutathione hydrolase, mitochondrial"/>
    <property type="match status" value="1"/>
</dbReference>
<dbReference type="SUPFAM" id="SSF56281">
    <property type="entry name" value="Metallo-hydrolase/oxidoreductase"/>
    <property type="match status" value="1"/>
</dbReference>
<sequence length="296" mass="33569">MNFMKPALSYLKYVTHAWKNLCDFPSTKHLFKVAQFSTHTNNRYRVHIIPALKDNYMYLLTDKVLNFGIAVDPVEPQKILDTLAAEGLDLKAVITTHHHFDHAGGNKQISEMVKNLTIYGGDERIDSLTEKVSHNQTFKIGDLVFRCLHTPCHTSGHVCYFIDGDSYREPICFSGDSLFIAGCGRFFEGSAEDMFRSLSILSTLPLNTKVYCGHEYTVNNLKYALSVEPDNKAAVEKLKEVQEKFKRNEPSVPSTIGQELSYNPFLRVDKKSLQLHTNETDPVAVMAALRKLKDNF</sequence>
<dbReference type="GO" id="GO:0031123">
    <property type="term" value="P:RNA 3'-end processing"/>
    <property type="evidence" value="ECO:0007669"/>
    <property type="project" value="UniProtKB-ARBA"/>
</dbReference>
<evidence type="ECO:0000256" key="7">
    <source>
        <dbReference type="ARBA" id="ARBA00022801"/>
    </source>
</evidence>
<evidence type="ECO:0000313" key="11">
    <source>
        <dbReference type="EMBL" id="GBN41415.1"/>
    </source>
</evidence>
<accession>A0A4Y2NPF9</accession>
<proteinExistence type="inferred from homology"/>
<evidence type="ECO:0000256" key="2">
    <source>
        <dbReference type="ARBA" id="ARBA00001947"/>
    </source>
</evidence>
<dbReference type="SMART" id="SM00849">
    <property type="entry name" value="Lactamase_B"/>
    <property type="match status" value="1"/>
</dbReference>
<organism evidence="11 12">
    <name type="scientific">Araneus ventricosus</name>
    <name type="common">Orbweaver spider</name>
    <name type="synonym">Epeira ventricosa</name>
    <dbReference type="NCBI Taxonomy" id="182803"/>
    <lineage>
        <taxon>Eukaryota</taxon>
        <taxon>Metazoa</taxon>
        <taxon>Ecdysozoa</taxon>
        <taxon>Arthropoda</taxon>
        <taxon>Chelicerata</taxon>
        <taxon>Arachnida</taxon>
        <taxon>Araneae</taxon>
        <taxon>Araneomorphae</taxon>
        <taxon>Entelegynae</taxon>
        <taxon>Araneoidea</taxon>
        <taxon>Araneidae</taxon>
        <taxon>Araneus</taxon>
    </lineage>
</organism>
<protein>
    <recommendedName>
        <fullName evidence="5">hydroxyacylglutathione hydrolase</fullName>
        <ecNumber evidence="5">3.1.2.6</ecNumber>
    </recommendedName>
    <alternativeName>
        <fullName evidence="9">Glyoxalase II</fullName>
    </alternativeName>
</protein>
<comment type="similarity">
    <text evidence="4">Belongs to the metallo-beta-lactamase superfamily. Glyoxalase II family.</text>
</comment>
<dbReference type="InterPro" id="IPR001279">
    <property type="entry name" value="Metallo-B-lactamas"/>
</dbReference>